<evidence type="ECO:0000256" key="5">
    <source>
        <dbReference type="ARBA" id="ARBA00044198"/>
    </source>
</evidence>
<dbReference type="InterPro" id="IPR038085">
    <property type="entry name" value="Rnp2-like_sf"/>
</dbReference>
<accession>A0A2C9KW84</accession>
<evidence type="ECO:0000313" key="8">
    <source>
        <dbReference type="Proteomes" id="UP000076420"/>
    </source>
</evidence>
<dbReference type="Pfam" id="PF01900">
    <property type="entry name" value="RNase_P_Rpp14"/>
    <property type="match status" value="1"/>
</dbReference>
<proteinExistence type="inferred from homology"/>
<dbReference type="GO" id="GO:0006364">
    <property type="term" value="P:rRNA processing"/>
    <property type="evidence" value="ECO:0007669"/>
    <property type="project" value="UniProtKB-KW"/>
</dbReference>
<evidence type="ECO:0000256" key="3">
    <source>
        <dbReference type="ARBA" id="ARBA00022694"/>
    </source>
</evidence>
<dbReference type="STRING" id="6526.A0A2C9KW84"/>
<name>A0A2C9KW84_BIOGL</name>
<dbReference type="PANTHER" id="PTHR48414">
    <property type="entry name" value="POP5 HOMOLOG, RIBONUCLEASE P_MRP SUBUNIT"/>
    <property type="match status" value="1"/>
</dbReference>
<dbReference type="InterPro" id="IPR016819">
    <property type="entry name" value="RNase_P/MRP_POP5"/>
</dbReference>
<dbReference type="PIRSF" id="PIRSF023803">
    <property type="entry name" value="Ribonuclease_P_prd"/>
    <property type="match status" value="1"/>
</dbReference>
<evidence type="ECO:0000313" key="7">
    <source>
        <dbReference type="EnsemblMetazoa" id="BGLB024269-PA"/>
    </source>
</evidence>
<organism evidence="7 8">
    <name type="scientific">Biomphalaria glabrata</name>
    <name type="common">Bloodfluke planorb</name>
    <name type="synonym">Freshwater snail</name>
    <dbReference type="NCBI Taxonomy" id="6526"/>
    <lineage>
        <taxon>Eukaryota</taxon>
        <taxon>Metazoa</taxon>
        <taxon>Spiralia</taxon>
        <taxon>Lophotrochozoa</taxon>
        <taxon>Mollusca</taxon>
        <taxon>Gastropoda</taxon>
        <taxon>Heterobranchia</taxon>
        <taxon>Euthyneura</taxon>
        <taxon>Panpulmonata</taxon>
        <taxon>Hygrophila</taxon>
        <taxon>Lymnaeoidea</taxon>
        <taxon>Planorbidae</taxon>
        <taxon>Biomphalaria</taxon>
    </lineage>
</organism>
<dbReference type="GO" id="GO:0005730">
    <property type="term" value="C:nucleolus"/>
    <property type="evidence" value="ECO:0007669"/>
    <property type="project" value="UniProtKB-SubCell"/>
</dbReference>
<sequence length="157" mass="17957">MVRFKNRYALCEVIVPGQENSSINFTKSKLYRAIKQSIISNHGDYGIGALDQSLRVIYINTGTRIVLIRAERKYFHMVTSAIIFIRKIGLHDVIFKTLHVGGSIRQCFKFLIKYHQKSFPSMYQSCQTEDDKIKVLESIIDACDTSTSVKALMDKIS</sequence>
<dbReference type="Gene3D" id="3.30.70.3250">
    <property type="entry name" value="Ribonuclease P, Pop5 subunit"/>
    <property type="match status" value="1"/>
</dbReference>
<evidence type="ECO:0000256" key="6">
    <source>
        <dbReference type="PIRNR" id="PIRNR023803"/>
    </source>
</evidence>
<dbReference type="VEuPathDB" id="VectorBase:BGLB024269"/>
<dbReference type="AlphaFoldDB" id="A0A2C9KW84"/>
<comment type="function">
    <text evidence="6">Component of ribonuclease P, a protein complex that generates mature tRNA molecules by cleaving their 5'-ends.</text>
</comment>
<dbReference type="SUPFAM" id="SSF160350">
    <property type="entry name" value="Rnp2-like"/>
    <property type="match status" value="1"/>
</dbReference>
<dbReference type="KEGG" id="bgt:106068063"/>
<reference evidence="7" key="1">
    <citation type="submission" date="2020-05" db="UniProtKB">
        <authorList>
            <consortium name="EnsemblMetazoa"/>
        </authorList>
    </citation>
    <scope>IDENTIFICATION</scope>
    <source>
        <strain evidence="7">BB02</strain>
    </source>
</reference>
<dbReference type="VEuPathDB" id="VectorBase:BGLAX_038718"/>
<dbReference type="OrthoDB" id="24745at2759"/>
<dbReference type="Proteomes" id="UP000076420">
    <property type="component" value="Unassembled WGS sequence"/>
</dbReference>
<dbReference type="GO" id="GO:0033204">
    <property type="term" value="F:ribonuclease P RNA binding"/>
    <property type="evidence" value="ECO:0007669"/>
    <property type="project" value="InterPro"/>
</dbReference>
<evidence type="ECO:0000256" key="2">
    <source>
        <dbReference type="ARBA" id="ARBA00022552"/>
    </source>
</evidence>
<keyword evidence="3 6" id="KW-0819">tRNA processing</keyword>
<evidence type="ECO:0000256" key="1">
    <source>
        <dbReference type="ARBA" id="ARBA00010800"/>
    </source>
</evidence>
<dbReference type="GO" id="GO:0001682">
    <property type="term" value="P:tRNA 5'-leader removal"/>
    <property type="evidence" value="ECO:0007669"/>
    <property type="project" value="InterPro"/>
</dbReference>
<dbReference type="GO" id="GO:0030677">
    <property type="term" value="C:ribonuclease P complex"/>
    <property type="evidence" value="ECO:0007669"/>
    <property type="project" value="InterPro"/>
</dbReference>
<keyword evidence="4 6" id="KW-0539">Nucleus</keyword>
<evidence type="ECO:0000256" key="4">
    <source>
        <dbReference type="ARBA" id="ARBA00023242"/>
    </source>
</evidence>
<dbReference type="PANTHER" id="PTHR48414:SF1">
    <property type="entry name" value="POP5 HOMOLOG, RIBONUCLEASE P_MRP SUBUNIT"/>
    <property type="match status" value="1"/>
</dbReference>
<keyword evidence="2" id="KW-0698">rRNA processing</keyword>
<comment type="similarity">
    <text evidence="1 6">Belongs to the eukaryotic/archaeal RNase P protein component 2 family.</text>
</comment>
<dbReference type="EnsemblMetazoa" id="BGLB024269-RA">
    <property type="protein sequence ID" value="BGLB024269-PA"/>
    <property type="gene ID" value="BGLB024269"/>
</dbReference>
<gene>
    <name evidence="7" type="primary">106068063</name>
</gene>
<protein>
    <recommendedName>
        <fullName evidence="5 6">Ribonuclease P/MRP protein subunit POP5</fullName>
    </recommendedName>
</protein>
<comment type="subcellular location">
    <subcellularLocation>
        <location evidence="6">Nucleus</location>
        <location evidence="6">Nucleolus</location>
    </subcellularLocation>
</comment>
<dbReference type="InterPro" id="IPR002759">
    <property type="entry name" value="Pop5/Rpp14/Rnp2-like"/>
</dbReference>